<dbReference type="InterPro" id="IPR050091">
    <property type="entry name" value="PKS_NRPS_Biosynth_Enz"/>
</dbReference>
<dbReference type="InterPro" id="IPR049551">
    <property type="entry name" value="PKS_DH_C"/>
</dbReference>
<dbReference type="Pfam" id="PF08659">
    <property type="entry name" value="KR"/>
    <property type="match status" value="1"/>
</dbReference>
<dbReference type="PANTHER" id="PTHR43775">
    <property type="entry name" value="FATTY ACID SYNTHASE"/>
    <property type="match status" value="1"/>
</dbReference>
<dbReference type="PROSITE" id="PS52019">
    <property type="entry name" value="PKS_MFAS_DH"/>
    <property type="match status" value="1"/>
</dbReference>
<dbReference type="PROSITE" id="PS00606">
    <property type="entry name" value="KS3_1"/>
    <property type="match status" value="1"/>
</dbReference>
<reference evidence="11" key="1">
    <citation type="journal article" date="2019" name="Int. J. Syst. Evol. Microbiol.">
        <title>The Global Catalogue of Microorganisms (GCM) 10K type strain sequencing project: providing services to taxonomists for standard genome sequencing and annotation.</title>
        <authorList>
            <consortium name="The Broad Institute Genomics Platform"/>
            <consortium name="The Broad Institute Genome Sequencing Center for Infectious Disease"/>
            <person name="Wu L."/>
            <person name="Ma J."/>
        </authorList>
    </citation>
    <scope>NUCLEOTIDE SEQUENCE [LARGE SCALE GENOMIC DNA]</scope>
    <source>
        <strain evidence="11">CECT 8570</strain>
    </source>
</reference>
<keyword evidence="5" id="KW-0808">Transferase</keyword>
<dbReference type="RefSeq" id="WP_290260810.1">
    <property type="nucleotide sequence ID" value="NZ_JAUFQG010000004.1"/>
</dbReference>
<dbReference type="Pfam" id="PF00550">
    <property type="entry name" value="PP-binding"/>
    <property type="match status" value="1"/>
</dbReference>
<dbReference type="InterPro" id="IPR014030">
    <property type="entry name" value="Ketoacyl_synth_N"/>
</dbReference>
<dbReference type="InterPro" id="IPR016036">
    <property type="entry name" value="Malonyl_transacylase_ACP-bd"/>
</dbReference>
<evidence type="ECO:0000256" key="1">
    <source>
        <dbReference type="ARBA" id="ARBA00005194"/>
    </source>
</evidence>
<dbReference type="InterPro" id="IPR014031">
    <property type="entry name" value="Ketoacyl_synth_C"/>
</dbReference>
<dbReference type="SUPFAM" id="SSF55048">
    <property type="entry name" value="Probable ACP-binding domain of malonyl-CoA ACP transacylase"/>
    <property type="match status" value="1"/>
</dbReference>
<dbReference type="InterPro" id="IPR049552">
    <property type="entry name" value="PKS_DH_N"/>
</dbReference>
<evidence type="ECO:0000256" key="2">
    <source>
        <dbReference type="ARBA" id="ARBA00006484"/>
    </source>
</evidence>
<dbReference type="Gene3D" id="3.40.50.720">
    <property type="entry name" value="NAD(P)-binding Rossmann-like Domain"/>
    <property type="match status" value="1"/>
</dbReference>
<name>A0ABV8VAZ5_9GAMM</name>
<evidence type="ECO:0000259" key="7">
    <source>
        <dbReference type="PROSITE" id="PS50075"/>
    </source>
</evidence>
<dbReference type="Pfam" id="PF14765">
    <property type="entry name" value="PS-DH"/>
    <property type="match status" value="1"/>
</dbReference>
<sequence length="1944" mass="212644">MNDFEHIDEGDEHAIAIVGMACHLPGALNLEQYWHNLRDGVESVHFYTDEELLAAGESPTLIANPHYVRAQPLLQYFDCFDAKFWGFSPQDAAVTDPAHRLFLQVAYHALEHAGHTGYDDEGRVGVFAASGASLYWMDNLKTNPQLMADMGEFLVRHTGNDMNFLATRLSYELDLRGPSLNVQTACSSSLVAIHLAVQSLLGGECDMAIAGGSTVLLPQQRGYLYKEGEIMSPDGHCRPFDAKSAGTVFGSGAGAIVLRRLDDAIADGDTIHAVIMGSAVNNDGAQKVGYLAPGVEGQAAAIAEALELAGVKPADISYIEAHGTGTQVGDPIEFEALHQVYRGATQRRNYCRVGSVKSNIGHLGEAAGMASIIKVVLALKHQQLPPTVNFETPNPELDLSNSPFCFNNQLEPWPAINGARLAGVTALGAGGTNAHLVVKQAPALKKKASIQDRQVLLVLSAKSSAAVRVMGRNLATALREQPDLSLADVAFTLQVGRRAHDYRRVLVAASREEAITLLEADESARVVDALASDKQPSLIFMFPGGGAQYAGMGAGLYQTESVYRAAFDACLACLDGPYAEQIRSLVLTQGDTQAAASKALEQPSRALPALFATEYALAKTLMAWGATPAGFIGHSMGEYTAACLSGVISVRDAMRLVLVRGQLFEEVARGGMLSIALAEQSARKYLLPGLDIAAVNAPELCVAAGPVAEIEQLQLSLEAKGIDCTRVRIDVAAHSAMLDTILEQFRACCRSIQFHAPKIPFTSNVSGTWITQAEAMDANYWVQHLRSTVRFADNVTTALSEDTRVLVEVGPGQVLTHLARAGTVQAYATLSAMRHPREQDGDAERALRSFGHLWAAGIVIDWSHLWPREQRRRVPLPIYPFERKAYWIEPGPSHQLDTNPTRDLSKRNKIDDWFSRLSWAQTSLPHVTSEIAQRWLIFDDELGLSASIKAELGDVHVVSVRTDKNYCRESANSYRLNPTDQAQFERLFTDLNLAKQIPEHILYLWPTTSAKNYPESAHARYVDFEAHMASCFWGLFNLAKALSESVDAVRLTVISSDMQAINTQSCPEKAALLGVVGVLPRELPQVITQSIDVSPSELQADSLVKIARQIVKELGSGAVDRVVAYRGFDRWVRRFENIPLAPVAHSDWLRKGTSVLITGGLGGIGLTLAAQLAAQGAGYLILMSRTGLPEREQWPAWLAEHAEQDSTAGKIKQIQAIEALGSTVLLVTADVTDLDSLQRAVAQATRVCGSIGGVIHAAGAMDDEVILLKSVQSARRVMEVKIKGALALDSIFSSVSLDFFVVFSSVASYLGLPGQVDYAAANAFLDGFAVERALRTSGQTVVINWNAWRDVGMAERVQAKHDANEIFNATAERKRSTYNWFDFYSESKAHRRLFSTLFDQEKHWLVSEHKTRQGATLIPGSGFIELLRAAFVAHCAAEGEDMTNACVALADVQFIDTFHVPAQSPRWLHLDVDGVADPVQIQVFSDSWDAPHVTARAQIIAPDRPDFDLSTVRARCSKAMPTQGKFLDQTFMDFGGRWGCIDSISSGAGEAFIELSLPSEYHGDLSYIGLHPALLDMATGSAQFLIHGFCPQQDFFVPVAYQRIEIYARMPKVLFSYIKIREDSDANFALFDVTLADEQGQCFASISGFTMKRVAADFGVSERSEKRWNTTATASNTALEKILREAILPSEGIDAFNRVMAQNQQTQWIVSSVDSEFWLNQLDNPESSSPGQQRIPFVKAEFHDPDADIEIPEIEAALYANQLASDLAVRSYLDLTAGRRLVLYCCSASNAQISSDLLLKKCRSILRNDQVPQQIVLLEHLPRLVSGEIDRCALSDPMLEASQIVAPKSSTEIALAKLWRDVLGVERVGLGENFFELGGHSLLLIRMVARINREFSINLQMSKLFDEPKIEDWAVLIDELKEGPAVEAKKILRVSRSAHKIKNS</sequence>
<dbReference type="InterPro" id="IPR042104">
    <property type="entry name" value="PKS_dehydratase_sf"/>
</dbReference>
<dbReference type="PROSITE" id="PS00012">
    <property type="entry name" value="PHOSPHOPANTETHEINE"/>
    <property type="match status" value="1"/>
</dbReference>
<dbReference type="SMART" id="SM00822">
    <property type="entry name" value="PKS_KR"/>
    <property type="match status" value="1"/>
</dbReference>
<keyword evidence="11" id="KW-1185">Reference proteome</keyword>
<dbReference type="PROSITE" id="PS52004">
    <property type="entry name" value="KS3_2"/>
    <property type="match status" value="1"/>
</dbReference>
<dbReference type="InterPro" id="IPR014043">
    <property type="entry name" value="Acyl_transferase_dom"/>
</dbReference>
<dbReference type="Gene3D" id="3.40.47.10">
    <property type="match status" value="1"/>
</dbReference>
<dbReference type="Gene3D" id="3.30.300.30">
    <property type="match status" value="1"/>
</dbReference>
<comment type="pathway">
    <text evidence="1">Lipid metabolism; fatty acid biosynthesis.</text>
</comment>
<gene>
    <name evidence="10" type="ORF">ACFOX3_18970</name>
</gene>
<proteinExistence type="inferred from homology"/>
<accession>A0ABV8VAZ5</accession>
<dbReference type="Gene3D" id="3.10.129.110">
    <property type="entry name" value="Polyketide synthase dehydratase"/>
    <property type="match status" value="1"/>
</dbReference>
<protein>
    <submittedName>
        <fullName evidence="10">SDR family NAD(P)-dependent oxidoreductase</fullName>
    </submittedName>
</protein>
<feature type="domain" description="Ketosynthase family 3 (KS3)" evidence="8">
    <location>
        <begin position="12"/>
        <end position="440"/>
    </location>
</feature>
<keyword evidence="4" id="KW-0597">Phosphoprotein</keyword>
<evidence type="ECO:0000313" key="10">
    <source>
        <dbReference type="EMBL" id="MFC4364398.1"/>
    </source>
</evidence>
<dbReference type="Gene3D" id="3.40.366.10">
    <property type="entry name" value="Malonyl-Coenzyme A Acyl Carrier Protein, domain 2"/>
    <property type="match status" value="1"/>
</dbReference>
<evidence type="ECO:0000259" key="8">
    <source>
        <dbReference type="PROSITE" id="PS52004"/>
    </source>
</evidence>
<dbReference type="SUPFAM" id="SSF51735">
    <property type="entry name" value="NAD(P)-binding Rossmann-fold domains"/>
    <property type="match status" value="2"/>
</dbReference>
<dbReference type="InterPro" id="IPR009081">
    <property type="entry name" value="PP-bd_ACP"/>
</dbReference>
<dbReference type="InterPro" id="IPR006162">
    <property type="entry name" value="Ppantetheine_attach_site"/>
</dbReference>
<evidence type="ECO:0000256" key="3">
    <source>
        <dbReference type="ARBA" id="ARBA00022450"/>
    </source>
</evidence>
<evidence type="ECO:0000256" key="6">
    <source>
        <dbReference type="PROSITE-ProRule" id="PRU01363"/>
    </source>
</evidence>
<dbReference type="EMBL" id="JBHSCX010000025">
    <property type="protein sequence ID" value="MFC4364398.1"/>
    <property type="molecule type" value="Genomic_DNA"/>
</dbReference>
<dbReference type="InterPro" id="IPR049900">
    <property type="entry name" value="PKS_mFAS_DH"/>
</dbReference>
<dbReference type="SMART" id="SM00827">
    <property type="entry name" value="PKS_AT"/>
    <property type="match status" value="1"/>
</dbReference>
<keyword evidence="3" id="KW-0596">Phosphopantetheine</keyword>
<feature type="active site" description="Proton donor; for dehydratase activity" evidence="6">
    <location>
        <position position="1576"/>
    </location>
</feature>
<feature type="domain" description="PKS/mFAS DH" evidence="9">
    <location>
        <begin position="1376"/>
        <end position="1660"/>
    </location>
</feature>
<dbReference type="Gene3D" id="1.10.1200.10">
    <property type="entry name" value="ACP-like"/>
    <property type="match status" value="1"/>
</dbReference>
<comment type="caution">
    <text evidence="10">The sequence shown here is derived from an EMBL/GenBank/DDBJ whole genome shotgun (WGS) entry which is preliminary data.</text>
</comment>
<dbReference type="Gene3D" id="3.30.70.250">
    <property type="entry name" value="Malonyl-CoA ACP transacylase, ACP-binding"/>
    <property type="match status" value="1"/>
</dbReference>
<feature type="domain" description="Carrier" evidence="7">
    <location>
        <begin position="1846"/>
        <end position="1921"/>
    </location>
</feature>
<dbReference type="InterPro" id="IPR020841">
    <property type="entry name" value="PKS_Beta-ketoAc_synthase_dom"/>
</dbReference>
<dbReference type="InterPro" id="IPR036736">
    <property type="entry name" value="ACP-like_sf"/>
</dbReference>
<dbReference type="SUPFAM" id="SSF47336">
    <property type="entry name" value="ACP-like"/>
    <property type="match status" value="1"/>
</dbReference>
<evidence type="ECO:0000256" key="5">
    <source>
        <dbReference type="ARBA" id="ARBA00022679"/>
    </source>
</evidence>
<dbReference type="PANTHER" id="PTHR43775:SF37">
    <property type="entry name" value="SI:DKEY-61P9.11"/>
    <property type="match status" value="1"/>
</dbReference>
<dbReference type="InterPro" id="IPR018201">
    <property type="entry name" value="Ketoacyl_synth_AS"/>
</dbReference>
<dbReference type="Pfam" id="PF00109">
    <property type="entry name" value="ketoacyl-synt"/>
    <property type="match status" value="1"/>
</dbReference>
<comment type="similarity">
    <text evidence="2">Belongs to the short-chain dehydrogenases/reductases (SDR) family.</text>
</comment>
<dbReference type="SMART" id="SM00825">
    <property type="entry name" value="PKS_KS"/>
    <property type="match status" value="1"/>
</dbReference>
<evidence type="ECO:0000256" key="4">
    <source>
        <dbReference type="ARBA" id="ARBA00022553"/>
    </source>
</evidence>
<dbReference type="SUPFAM" id="SSF53901">
    <property type="entry name" value="Thiolase-like"/>
    <property type="match status" value="1"/>
</dbReference>
<dbReference type="Pfam" id="PF00698">
    <property type="entry name" value="Acyl_transf_1"/>
    <property type="match status" value="1"/>
</dbReference>
<dbReference type="InterPro" id="IPR001227">
    <property type="entry name" value="Ac_transferase_dom_sf"/>
</dbReference>
<dbReference type="Pfam" id="PF02801">
    <property type="entry name" value="Ketoacyl-synt_C"/>
    <property type="match status" value="1"/>
</dbReference>
<dbReference type="InterPro" id="IPR036291">
    <property type="entry name" value="NAD(P)-bd_dom_sf"/>
</dbReference>
<dbReference type="PROSITE" id="PS50075">
    <property type="entry name" value="CARRIER"/>
    <property type="match status" value="1"/>
</dbReference>
<feature type="active site" description="Proton acceptor; for dehydratase activity" evidence="6">
    <location>
        <position position="1409"/>
    </location>
</feature>
<dbReference type="SUPFAM" id="SSF52151">
    <property type="entry name" value="FabD/lysophospholipase-like"/>
    <property type="match status" value="1"/>
</dbReference>
<dbReference type="Gene3D" id="3.30.70.3290">
    <property type="match status" value="1"/>
</dbReference>
<dbReference type="Pfam" id="PF21089">
    <property type="entry name" value="PKS_DH_N"/>
    <property type="match status" value="1"/>
</dbReference>
<evidence type="ECO:0000259" key="9">
    <source>
        <dbReference type="PROSITE" id="PS52019"/>
    </source>
</evidence>
<dbReference type="Proteomes" id="UP001595840">
    <property type="component" value="Unassembled WGS sequence"/>
</dbReference>
<dbReference type="InterPro" id="IPR016039">
    <property type="entry name" value="Thiolase-like"/>
</dbReference>
<organism evidence="10 11">
    <name type="scientific">Simiduia curdlanivorans</name>
    <dbReference type="NCBI Taxonomy" id="1492769"/>
    <lineage>
        <taxon>Bacteria</taxon>
        <taxon>Pseudomonadati</taxon>
        <taxon>Pseudomonadota</taxon>
        <taxon>Gammaproteobacteria</taxon>
        <taxon>Cellvibrionales</taxon>
        <taxon>Cellvibrionaceae</taxon>
        <taxon>Simiduia</taxon>
    </lineage>
</organism>
<feature type="region of interest" description="N-terminal hotdog fold" evidence="6">
    <location>
        <begin position="1376"/>
        <end position="1504"/>
    </location>
</feature>
<evidence type="ECO:0000313" key="11">
    <source>
        <dbReference type="Proteomes" id="UP001595840"/>
    </source>
</evidence>
<dbReference type="InterPro" id="IPR013968">
    <property type="entry name" value="PKS_KR"/>
</dbReference>
<dbReference type="Pfam" id="PF22621">
    <property type="entry name" value="CurL-like_PKS_C"/>
    <property type="match status" value="1"/>
</dbReference>
<dbReference type="InterPro" id="IPR049490">
    <property type="entry name" value="C883_1060-like_KR_N"/>
</dbReference>
<dbReference type="CDD" id="cd08953">
    <property type="entry name" value="KR_2_SDR_x"/>
    <property type="match status" value="1"/>
</dbReference>
<dbReference type="Pfam" id="PF21394">
    <property type="entry name" value="Beta-ketacyl_N"/>
    <property type="match status" value="1"/>
</dbReference>
<dbReference type="CDD" id="cd00833">
    <property type="entry name" value="PKS"/>
    <property type="match status" value="1"/>
</dbReference>
<dbReference type="SUPFAM" id="SSF56801">
    <property type="entry name" value="Acetyl-CoA synthetase-like"/>
    <property type="match status" value="1"/>
</dbReference>
<dbReference type="InterPro" id="IPR057326">
    <property type="entry name" value="KR_dom"/>
</dbReference>
<dbReference type="InterPro" id="IPR016035">
    <property type="entry name" value="Acyl_Trfase/lysoPLipase"/>
</dbReference>
<dbReference type="InterPro" id="IPR045851">
    <property type="entry name" value="AMP-bd_C_sf"/>
</dbReference>
<feature type="region of interest" description="C-terminal hotdog fold" evidence="6">
    <location>
        <begin position="1517"/>
        <end position="1660"/>
    </location>
</feature>